<feature type="compositionally biased region" description="Acidic residues" evidence="1">
    <location>
        <begin position="196"/>
        <end position="205"/>
    </location>
</feature>
<feature type="region of interest" description="Disordered" evidence="1">
    <location>
        <begin position="78"/>
        <end position="205"/>
    </location>
</feature>
<dbReference type="InParanoid" id="A3LTV0"/>
<name>A3LTV0_PICST</name>
<protein>
    <submittedName>
        <fullName evidence="2">Uncharacterized protein</fullName>
    </submittedName>
</protein>
<feature type="compositionally biased region" description="Basic and acidic residues" evidence="1">
    <location>
        <begin position="186"/>
        <end position="195"/>
    </location>
</feature>
<sequence length="205" mass="22339">MPIPDIDNLIDLAATLNNLQVLPLSLTIITRYEPSPEVQLLNFVSFRAIVGFKEELHSHKVVSSNQVSFDESIYPFENSPDHAPTTSASTIPMGVSGVPRISSDVATTSRAEHISSDEHETSSSDHSRAQSPDMHREDSPATPVSISHNLQPLHSSPAASLSSYDSTDSELARMPSNLLASDSTGEDWKQEKESAINEDDKESEI</sequence>
<accession>A3LTV0</accession>
<evidence type="ECO:0000256" key="1">
    <source>
        <dbReference type="SAM" id="MobiDB-lite"/>
    </source>
</evidence>
<evidence type="ECO:0000313" key="2">
    <source>
        <dbReference type="EMBL" id="ABN66477.2"/>
    </source>
</evidence>
<feature type="compositionally biased region" description="Basic and acidic residues" evidence="1">
    <location>
        <begin position="110"/>
        <end position="139"/>
    </location>
</feature>
<proteinExistence type="predicted"/>
<dbReference type="GeneID" id="4838375"/>
<dbReference type="HOGENOM" id="CLU_1337937_0_0_1"/>
<dbReference type="RefSeq" id="XP_001384506.2">
    <property type="nucleotide sequence ID" value="XM_001384469.1"/>
</dbReference>
<gene>
    <name evidence="2" type="ORF">PICST_31542</name>
</gene>
<reference evidence="2 3" key="1">
    <citation type="journal article" date="2007" name="Nat. Biotechnol.">
        <title>Genome sequence of the lignocellulose-bioconverting and xylose-fermenting yeast Pichia stipitis.</title>
        <authorList>
            <person name="Jeffries T.W."/>
            <person name="Grigoriev I.V."/>
            <person name="Grimwood J."/>
            <person name="Laplaza J.M."/>
            <person name="Aerts A."/>
            <person name="Salamov A."/>
            <person name="Schmutz J."/>
            <person name="Lindquist E."/>
            <person name="Dehal P."/>
            <person name="Shapiro H."/>
            <person name="Jin Y.S."/>
            <person name="Passoth V."/>
            <person name="Richardson P.M."/>
        </authorList>
    </citation>
    <scope>NUCLEOTIDE SEQUENCE [LARGE SCALE GENOMIC DNA]</scope>
    <source>
        <strain evidence="3">ATCC 58785 / CBS 6054 / NBRC 10063 / NRRL Y-11545</strain>
    </source>
</reference>
<dbReference type="EMBL" id="CP000498">
    <property type="protein sequence ID" value="ABN66477.2"/>
    <property type="molecule type" value="Genomic_DNA"/>
</dbReference>
<organism evidence="2 3">
    <name type="scientific">Scheffersomyces stipitis (strain ATCC 58785 / CBS 6054 / NBRC 10063 / NRRL Y-11545)</name>
    <name type="common">Yeast</name>
    <name type="synonym">Pichia stipitis</name>
    <dbReference type="NCBI Taxonomy" id="322104"/>
    <lineage>
        <taxon>Eukaryota</taxon>
        <taxon>Fungi</taxon>
        <taxon>Dikarya</taxon>
        <taxon>Ascomycota</taxon>
        <taxon>Saccharomycotina</taxon>
        <taxon>Pichiomycetes</taxon>
        <taxon>Debaryomycetaceae</taxon>
        <taxon>Scheffersomyces</taxon>
    </lineage>
</organism>
<dbReference type="AlphaFoldDB" id="A3LTV0"/>
<feature type="compositionally biased region" description="Low complexity" evidence="1">
    <location>
        <begin position="152"/>
        <end position="163"/>
    </location>
</feature>
<dbReference type="Proteomes" id="UP000002258">
    <property type="component" value="Chromosome 4"/>
</dbReference>
<keyword evidence="3" id="KW-1185">Reference proteome</keyword>
<evidence type="ECO:0000313" key="3">
    <source>
        <dbReference type="Proteomes" id="UP000002258"/>
    </source>
</evidence>
<dbReference type="KEGG" id="pic:PICST_31542"/>